<dbReference type="GO" id="GO:0033178">
    <property type="term" value="C:proton-transporting two-sector ATPase complex, catalytic domain"/>
    <property type="evidence" value="ECO:0007669"/>
    <property type="project" value="InterPro"/>
</dbReference>
<evidence type="ECO:0000313" key="9">
    <source>
        <dbReference type="Proteomes" id="UP000077066"/>
    </source>
</evidence>
<accession>A0A166CWM0</accession>
<dbReference type="Gene3D" id="3.30.2320.30">
    <property type="entry name" value="ATP synthase, E subunit, C-terminal"/>
    <property type="match status" value="1"/>
</dbReference>
<comment type="function">
    <text evidence="7">Component of the A-type ATP synthase that produces ATP from ADP in the presence of a proton gradient across the membrane.</text>
</comment>
<dbReference type="HAMAP" id="MF_00311">
    <property type="entry name" value="ATP_synth_E_arch"/>
    <property type="match status" value="1"/>
</dbReference>
<proteinExistence type="inferred from homology"/>
<dbReference type="GO" id="GO:0046961">
    <property type="term" value="F:proton-transporting ATPase activity, rotational mechanism"/>
    <property type="evidence" value="ECO:0007669"/>
    <property type="project" value="InterPro"/>
</dbReference>
<gene>
    <name evidence="7 8" type="primary">atpE</name>
    <name evidence="8" type="ORF">MBFIL_07660</name>
</gene>
<reference evidence="8 9" key="1">
    <citation type="submission" date="2016-04" db="EMBL/GenBank/DDBJ databases">
        <title>Genome sequence of Methanobrevibacter filiformis DSM 11501.</title>
        <authorList>
            <person name="Poehlein A."/>
            <person name="Seedorf H."/>
            <person name="Daniel R."/>
        </authorList>
    </citation>
    <scope>NUCLEOTIDE SEQUENCE [LARGE SCALE GENOMIC DNA]</scope>
    <source>
        <strain evidence="8 9">DSM 11501</strain>
    </source>
</reference>
<evidence type="ECO:0000256" key="4">
    <source>
        <dbReference type="ARBA" id="ARBA00023065"/>
    </source>
</evidence>
<dbReference type="Proteomes" id="UP000077066">
    <property type="component" value="Unassembled WGS sequence"/>
</dbReference>
<comment type="subunit">
    <text evidence="7">Has multiple subunits with at least A(3), B(3), C, D, E, F, H, I and proteolipid K(x).</text>
</comment>
<dbReference type="STRING" id="55758.MBFIL_07660"/>
<dbReference type="InterPro" id="IPR038495">
    <property type="entry name" value="ATPase_E_C"/>
</dbReference>
<dbReference type="SUPFAM" id="SSF81573">
    <property type="entry name" value="F1F0 ATP synthase subunit B, membrane domain"/>
    <property type="match status" value="1"/>
</dbReference>
<keyword evidence="3 7" id="KW-0375">Hydrogen ion transport</keyword>
<dbReference type="GO" id="GO:0046933">
    <property type="term" value="F:proton-transporting ATP synthase activity, rotational mechanism"/>
    <property type="evidence" value="ECO:0007669"/>
    <property type="project" value="UniProtKB-UniRule"/>
</dbReference>
<evidence type="ECO:0000313" key="8">
    <source>
        <dbReference type="EMBL" id="KZX14943.1"/>
    </source>
</evidence>
<evidence type="ECO:0000256" key="3">
    <source>
        <dbReference type="ARBA" id="ARBA00022781"/>
    </source>
</evidence>
<evidence type="ECO:0000256" key="7">
    <source>
        <dbReference type="HAMAP-Rule" id="MF_00311"/>
    </source>
</evidence>
<evidence type="ECO:0000256" key="6">
    <source>
        <dbReference type="ARBA" id="ARBA00023310"/>
    </source>
</evidence>
<dbReference type="GO" id="GO:0005524">
    <property type="term" value="F:ATP binding"/>
    <property type="evidence" value="ECO:0007669"/>
    <property type="project" value="UniProtKB-UniRule"/>
</dbReference>
<comment type="caution">
    <text evidence="8">The sequence shown here is derived from an EMBL/GenBank/DDBJ whole genome shotgun (WGS) entry which is preliminary data.</text>
</comment>
<dbReference type="PATRIC" id="fig|55758.3.peg.855"/>
<dbReference type="GO" id="GO:0042777">
    <property type="term" value="P:proton motive force-driven plasma membrane ATP synthesis"/>
    <property type="evidence" value="ECO:0007669"/>
    <property type="project" value="UniProtKB-UniRule"/>
</dbReference>
<dbReference type="SUPFAM" id="SSF160527">
    <property type="entry name" value="V-type ATPase subunit E-like"/>
    <property type="match status" value="1"/>
</dbReference>
<dbReference type="Gene3D" id="1.20.5.620">
    <property type="entry name" value="F1F0 ATP synthase subunit B, membrane domain"/>
    <property type="match status" value="1"/>
</dbReference>
<dbReference type="PANTHER" id="PTHR45715">
    <property type="entry name" value="ATPASE H+-TRANSPORTING V1 SUBUNIT E1A-RELATED"/>
    <property type="match status" value="1"/>
</dbReference>
<keyword evidence="7" id="KW-1003">Cell membrane</keyword>
<keyword evidence="4 7" id="KW-0406">Ion transport</keyword>
<keyword evidence="9" id="KW-1185">Reference proteome</keyword>
<dbReference type="InterPro" id="IPR028987">
    <property type="entry name" value="ATP_synth_B-like_membr_sf"/>
</dbReference>
<organism evidence="8 9">
    <name type="scientific">Methanobrevibacter filiformis</name>
    <dbReference type="NCBI Taxonomy" id="55758"/>
    <lineage>
        <taxon>Archaea</taxon>
        <taxon>Methanobacteriati</taxon>
        <taxon>Methanobacteriota</taxon>
        <taxon>Methanomada group</taxon>
        <taxon>Methanobacteria</taxon>
        <taxon>Methanobacteriales</taxon>
        <taxon>Methanobacteriaceae</taxon>
        <taxon>Methanobrevibacter</taxon>
    </lineage>
</organism>
<keyword evidence="6 7" id="KW-0066">ATP synthesis</keyword>
<dbReference type="RefSeq" id="WP_066971684.1">
    <property type="nucleotide sequence ID" value="NZ_LWMT01000117.1"/>
</dbReference>
<comment type="similarity">
    <text evidence="1 7">Belongs to the V-ATPase E subunit family.</text>
</comment>
<evidence type="ECO:0000256" key="1">
    <source>
        <dbReference type="ARBA" id="ARBA00005901"/>
    </source>
</evidence>
<sequence>MSSGEDKIVSNILSEAQVKADSIIQEAELKSKSITEDGSKKAELERNKILDDANKQSKMKYQQIISEAKMNSRRLELGTREEVIEESFKKASEELKNIASTTDAEYIDSLIKIIKEAAIEINGGDLIIHTKEEDIVKIKNNIDDIANSVKSVTGNDTKLDFGESIQTVGGAILKTRNGEIEVNNTIESRLLRFKKSLRSEVANILFN</sequence>
<dbReference type="OrthoDB" id="4691at2157"/>
<protein>
    <recommendedName>
        <fullName evidence="7">A-type ATP synthase subunit E</fullName>
    </recommendedName>
</protein>
<dbReference type="AlphaFoldDB" id="A0A166CWM0"/>
<dbReference type="Pfam" id="PF01991">
    <property type="entry name" value="vATP-synt_E"/>
    <property type="match status" value="1"/>
</dbReference>
<evidence type="ECO:0000256" key="5">
    <source>
        <dbReference type="ARBA" id="ARBA00023136"/>
    </source>
</evidence>
<name>A0A166CWM0_9EURY</name>
<dbReference type="GO" id="GO:0005886">
    <property type="term" value="C:plasma membrane"/>
    <property type="evidence" value="ECO:0007669"/>
    <property type="project" value="UniProtKB-SubCell"/>
</dbReference>
<keyword evidence="2 7" id="KW-0813">Transport</keyword>
<dbReference type="EMBL" id="LWMT01000117">
    <property type="protein sequence ID" value="KZX14943.1"/>
    <property type="molecule type" value="Genomic_DNA"/>
</dbReference>
<evidence type="ECO:0000256" key="2">
    <source>
        <dbReference type="ARBA" id="ARBA00022448"/>
    </source>
</evidence>
<dbReference type="InterPro" id="IPR002842">
    <property type="entry name" value="ATPase_V1_Esu"/>
</dbReference>
<comment type="subcellular location">
    <subcellularLocation>
        <location evidence="7">Cell membrane</location>
        <topology evidence="7">Peripheral membrane protein</topology>
    </subcellularLocation>
</comment>
<keyword evidence="5 7" id="KW-0472">Membrane</keyword>